<comment type="caution">
    <text evidence="5">The sequence shown here is derived from an EMBL/GenBank/DDBJ whole genome shotgun (WGS) entry which is preliminary data.</text>
</comment>
<evidence type="ECO:0000313" key="6">
    <source>
        <dbReference type="Proteomes" id="UP000023152"/>
    </source>
</evidence>
<keyword evidence="5" id="KW-0176">Collagen</keyword>
<dbReference type="PRINTS" id="PR00196">
    <property type="entry name" value="ANNEXIN"/>
</dbReference>
<dbReference type="GO" id="GO:0005634">
    <property type="term" value="C:nucleus"/>
    <property type="evidence" value="ECO:0007669"/>
    <property type="project" value="TreeGrafter"/>
</dbReference>
<reference evidence="5 6" key="1">
    <citation type="journal article" date="2013" name="Curr. Biol.">
        <title>The Genome of the Foraminiferan Reticulomyxa filosa.</title>
        <authorList>
            <person name="Glockner G."/>
            <person name="Hulsmann N."/>
            <person name="Schleicher M."/>
            <person name="Noegel A.A."/>
            <person name="Eichinger L."/>
            <person name="Gallinger C."/>
            <person name="Pawlowski J."/>
            <person name="Sierra R."/>
            <person name="Euteneuer U."/>
            <person name="Pillet L."/>
            <person name="Moustafa A."/>
            <person name="Platzer M."/>
            <person name="Groth M."/>
            <person name="Szafranski K."/>
            <person name="Schliwa M."/>
        </authorList>
    </citation>
    <scope>NUCLEOTIDE SEQUENCE [LARGE SCALE GENOMIC DNA]</scope>
</reference>
<feature type="compositionally biased region" description="Low complexity" evidence="4">
    <location>
        <begin position="400"/>
        <end position="429"/>
    </location>
</feature>
<protein>
    <submittedName>
        <fullName evidence="5">Triple helix repeat-containing collagen</fullName>
    </submittedName>
</protein>
<dbReference type="InterPro" id="IPR001464">
    <property type="entry name" value="Annexin"/>
</dbReference>
<keyword evidence="2" id="KW-0677">Repeat</keyword>
<keyword evidence="3" id="KW-0041">Annexin</keyword>
<dbReference type="PROSITE" id="PS51897">
    <property type="entry name" value="ANNEXIN_2"/>
    <property type="match status" value="2"/>
</dbReference>
<feature type="compositionally biased region" description="Low complexity" evidence="4">
    <location>
        <begin position="205"/>
        <end position="232"/>
    </location>
</feature>
<dbReference type="GO" id="GO:0005886">
    <property type="term" value="C:plasma membrane"/>
    <property type="evidence" value="ECO:0007669"/>
    <property type="project" value="TreeGrafter"/>
</dbReference>
<dbReference type="GO" id="GO:0005544">
    <property type="term" value="F:calcium-dependent phospholipid binding"/>
    <property type="evidence" value="ECO:0007669"/>
    <property type="project" value="InterPro"/>
</dbReference>
<dbReference type="InterPro" id="IPR018502">
    <property type="entry name" value="Annexin_repeat"/>
</dbReference>
<dbReference type="SUPFAM" id="SSF47874">
    <property type="entry name" value="Annexin"/>
    <property type="match status" value="1"/>
</dbReference>
<feature type="compositionally biased region" description="Low complexity" evidence="4">
    <location>
        <begin position="447"/>
        <end position="464"/>
    </location>
</feature>
<dbReference type="SMART" id="SM00335">
    <property type="entry name" value="ANX"/>
    <property type="match status" value="1"/>
</dbReference>
<feature type="region of interest" description="Disordered" evidence="4">
    <location>
        <begin position="312"/>
        <end position="515"/>
    </location>
</feature>
<dbReference type="PANTHER" id="PTHR10502">
    <property type="entry name" value="ANNEXIN"/>
    <property type="match status" value="1"/>
</dbReference>
<evidence type="ECO:0000256" key="4">
    <source>
        <dbReference type="SAM" id="MobiDB-lite"/>
    </source>
</evidence>
<evidence type="ECO:0000256" key="2">
    <source>
        <dbReference type="ARBA" id="ARBA00022737"/>
    </source>
</evidence>
<dbReference type="Proteomes" id="UP000023152">
    <property type="component" value="Unassembled WGS sequence"/>
</dbReference>
<feature type="compositionally biased region" description="Polar residues" evidence="4">
    <location>
        <begin position="488"/>
        <end position="500"/>
    </location>
</feature>
<feature type="compositionally biased region" description="Polar residues" evidence="4">
    <location>
        <begin position="437"/>
        <end position="446"/>
    </location>
</feature>
<name>X6PB12_RETFI</name>
<dbReference type="AlphaFoldDB" id="X6PB12"/>
<feature type="compositionally biased region" description="Basic and acidic residues" evidence="4">
    <location>
        <begin position="467"/>
        <end position="476"/>
    </location>
</feature>
<comment type="similarity">
    <text evidence="1">Belongs to the annexin family.</text>
</comment>
<feature type="compositionally biased region" description="Basic and acidic residues" evidence="4">
    <location>
        <begin position="184"/>
        <end position="199"/>
    </location>
</feature>
<dbReference type="InterPro" id="IPR037104">
    <property type="entry name" value="Annexin_sf"/>
</dbReference>
<gene>
    <name evidence="5" type="ORF">RFI_01804</name>
</gene>
<proteinExistence type="inferred from homology"/>
<evidence type="ECO:0000256" key="3">
    <source>
        <dbReference type="ARBA" id="ARBA00023216"/>
    </source>
</evidence>
<dbReference type="GO" id="GO:0005509">
    <property type="term" value="F:calcium ion binding"/>
    <property type="evidence" value="ECO:0007669"/>
    <property type="project" value="InterPro"/>
</dbReference>
<organism evidence="5 6">
    <name type="scientific">Reticulomyxa filosa</name>
    <dbReference type="NCBI Taxonomy" id="46433"/>
    <lineage>
        <taxon>Eukaryota</taxon>
        <taxon>Sar</taxon>
        <taxon>Rhizaria</taxon>
        <taxon>Retaria</taxon>
        <taxon>Foraminifera</taxon>
        <taxon>Monothalamids</taxon>
        <taxon>Reticulomyxidae</taxon>
        <taxon>Reticulomyxa</taxon>
    </lineage>
</organism>
<evidence type="ECO:0000313" key="5">
    <source>
        <dbReference type="EMBL" id="ETO35259.1"/>
    </source>
</evidence>
<accession>X6PB12</accession>
<keyword evidence="6" id="KW-1185">Reference proteome</keyword>
<dbReference type="GO" id="GO:0005737">
    <property type="term" value="C:cytoplasm"/>
    <property type="evidence" value="ECO:0007669"/>
    <property type="project" value="TreeGrafter"/>
</dbReference>
<dbReference type="GO" id="GO:0012506">
    <property type="term" value="C:vesicle membrane"/>
    <property type="evidence" value="ECO:0007669"/>
    <property type="project" value="TreeGrafter"/>
</dbReference>
<sequence>MELSQKLTQMNEYNIKQDQLNKAFVSAERTKSAFRSQRETAEKSLLSLKQEERDMTKQVQRQQKYFFVCIRYAVGPKWTGPEQKDKLKKRIEDVLGEIKAAEMEEQKCYDTEMMLYQQQQQLKNVRENFGNESQLLPIESGLSKTPQKPIPSQVCVKEEKGYFFFNFYLCVHLFLLKQQKGTHEHRPNEELREAHEQHGTRKLPGLQGQSGFQSGVSSTGPSGTSSGTTGTSGISGFGGPGTDQRAGHGDVGVQGTGSRVQGHDVSGVQGHDVSGVQGTGSRVQGTGSRVQGHDISGVHERGMGSAAKEQFGMGSLHPQQQQQQQQSGTAFPSSTTSTSSSRQTAEQPHGSHEQRGPQQERAIQGHDIGFGVQGQQGTQEHSFGAQGVQGHQGTQEHSFGAQGVQGQQGTQERSFGAQGVQGVQGVQGQSGLPRQAGIQSGTQERSGVQGQQHGMQGVQGHGMQEAVPERRLHEQFGTHQQQQQQQQHGQSAMSESNSWEQPLPDAKGTIVGQQDYDIRKAREDARNLRSAMKGAGADRGVIAQIAGNRTIMQRQMISKEYALMEGKEKQNLIDDLRSEITGDLGKLVVPLFMQPGEFDAYLLTKAMEGIGCDSDILIEILCTR</sequence>
<dbReference type="OrthoDB" id="37886at2759"/>
<dbReference type="Gene3D" id="1.10.220.10">
    <property type="entry name" value="Annexin"/>
    <property type="match status" value="2"/>
</dbReference>
<dbReference type="Pfam" id="PF00191">
    <property type="entry name" value="Annexin"/>
    <property type="match status" value="1"/>
</dbReference>
<feature type="region of interest" description="Disordered" evidence="4">
    <location>
        <begin position="184"/>
        <end position="297"/>
    </location>
</feature>
<dbReference type="GO" id="GO:0001786">
    <property type="term" value="F:phosphatidylserine binding"/>
    <property type="evidence" value="ECO:0007669"/>
    <property type="project" value="TreeGrafter"/>
</dbReference>
<evidence type="ECO:0000256" key="1">
    <source>
        <dbReference type="ARBA" id="ARBA00007831"/>
    </source>
</evidence>
<dbReference type="PANTHER" id="PTHR10502:SF102">
    <property type="entry name" value="ANNEXIN B11"/>
    <property type="match status" value="1"/>
</dbReference>
<dbReference type="EMBL" id="ASPP01001807">
    <property type="protein sequence ID" value="ETO35259.1"/>
    <property type="molecule type" value="Genomic_DNA"/>
</dbReference>
<feature type="compositionally biased region" description="Polar residues" evidence="4">
    <location>
        <begin position="279"/>
        <end position="289"/>
    </location>
</feature>